<evidence type="ECO:0000256" key="10">
    <source>
        <dbReference type="SAM" id="MobiDB-lite"/>
    </source>
</evidence>
<dbReference type="Proteomes" id="UP001597540">
    <property type="component" value="Unassembled WGS sequence"/>
</dbReference>
<gene>
    <name evidence="11" type="ORF">ACFSVM_10125</name>
</gene>
<evidence type="ECO:0000256" key="3">
    <source>
        <dbReference type="ARBA" id="ARBA00022813"/>
    </source>
</evidence>
<comment type="cofactor">
    <cofactor evidence="1">
        <name>pyruvate</name>
        <dbReference type="ChEBI" id="CHEBI:15361"/>
    </cofactor>
</comment>
<evidence type="ECO:0000256" key="9">
    <source>
        <dbReference type="ARBA" id="ARBA00023317"/>
    </source>
</evidence>
<name>A0ABW5SM80_9BACL</name>
<proteinExistence type="predicted"/>
<dbReference type="Gene3D" id="3.30.160.750">
    <property type="match status" value="1"/>
</dbReference>
<keyword evidence="2" id="KW-0210">Decarboxylase</keyword>
<evidence type="ECO:0000256" key="4">
    <source>
        <dbReference type="ARBA" id="ARBA00023066"/>
    </source>
</evidence>
<dbReference type="Pfam" id="PF02675">
    <property type="entry name" value="AdoMet_dc"/>
    <property type="match status" value="1"/>
</dbReference>
<dbReference type="SUPFAM" id="SSF56276">
    <property type="entry name" value="S-adenosylmethionine decarboxylase"/>
    <property type="match status" value="1"/>
</dbReference>
<keyword evidence="9" id="KW-0670">Pyruvate</keyword>
<keyword evidence="4" id="KW-0745">Spermidine biosynthesis</keyword>
<evidence type="ECO:0000256" key="5">
    <source>
        <dbReference type="ARBA" id="ARBA00023115"/>
    </source>
</evidence>
<evidence type="ECO:0000256" key="8">
    <source>
        <dbReference type="ARBA" id="ARBA00023270"/>
    </source>
</evidence>
<evidence type="ECO:0000313" key="12">
    <source>
        <dbReference type="Proteomes" id="UP001597540"/>
    </source>
</evidence>
<dbReference type="InterPro" id="IPR003826">
    <property type="entry name" value="AdoMetDC_fam_prok"/>
</dbReference>
<evidence type="ECO:0000256" key="6">
    <source>
        <dbReference type="ARBA" id="ARBA00023145"/>
    </source>
</evidence>
<dbReference type="GO" id="GO:0004014">
    <property type="term" value="F:adenosylmethionine decarboxylase activity"/>
    <property type="evidence" value="ECO:0007669"/>
    <property type="project" value="UniProtKB-EC"/>
</dbReference>
<dbReference type="RefSeq" id="WP_368665075.1">
    <property type="nucleotide sequence ID" value="NZ_JBHUMJ010000002.1"/>
</dbReference>
<dbReference type="EC" id="4.1.1.50" evidence="11"/>
<keyword evidence="3" id="KW-0068">Autocatalytic cleavage</keyword>
<keyword evidence="12" id="KW-1185">Reference proteome</keyword>
<evidence type="ECO:0000256" key="7">
    <source>
        <dbReference type="ARBA" id="ARBA00023239"/>
    </source>
</evidence>
<reference evidence="12" key="1">
    <citation type="journal article" date="2019" name="Int. J. Syst. Evol. Microbiol.">
        <title>The Global Catalogue of Microorganisms (GCM) 10K type strain sequencing project: providing services to taxonomists for standard genome sequencing and annotation.</title>
        <authorList>
            <consortium name="The Broad Institute Genomics Platform"/>
            <consortium name="The Broad Institute Genome Sequencing Center for Infectious Disease"/>
            <person name="Wu L."/>
            <person name="Ma J."/>
        </authorList>
    </citation>
    <scope>NUCLEOTIDE SEQUENCE [LARGE SCALE GENOMIC DNA]</scope>
    <source>
        <strain evidence="12">KCTC 33849</strain>
    </source>
</reference>
<comment type="caution">
    <text evidence="11">The sequence shown here is derived from an EMBL/GenBank/DDBJ whole genome shotgun (WGS) entry which is preliminary data.</text>
</comment>
<keyword evidence="6" id="KW-0865">Zymogen</keyword>
<keyword evidence="5" id="KW-0620">Polyamine biosynthesis</keyword>
<protein>
    <submittedName>
        <fullName evidence="11">S-adenosylmethionine decarboxylase</fullName>
        <ecNumber evidence="11">4.1.1.50</ecNumber>
    </submittedName>
</protein>
<feature type="region of interest" description="Disordered" evidence="10">
    <location>
        <begin position="43"/>
        <end position="68"/>
    </location>
</feature>
<evidence type="ECO:0000256" key="2">
    <source>
        <dbReference type="ARBA" id="ARBA00022793"/>
    </source>
</evidence>
<dbReference type="EMBL" id="JBHUMJ010000002">
    <property type="protein sequence ID" value="MFD2700824.1"/>
    <property type="molecule type" value="Genomic_DNA"/>
</dbReference>
<evidence type="ECO:0000256" key="1">
    <source>
        <dbReference type="ARBA" id="ARBA00001928"/>
    </source>
</evidence>
<keyword evidence="7 11" id="KW-0456">Lyase</keyword>
<dbReference type="InterPro" id="IPR016067">
    <property type="entry name" value="S-AdoMet_deCO2ase_core"/>
</dbReference>
<dbReference type="InterPro" id="IPR042286">
    <property type="entry name" value="AdoMetDC_C"/>
</dbReference>
<evidence type="ECO:0000313" key="11">
    <source>
        <dbReference type="EMBL" id="MFD2700824.1"/>
    </source>
</evidence>
<keyword evidence="8" id="KW-0704">Schiff base</keyword>
<accession>A0ABW5SM80</accession>
<sequence>MTVEAALPWLRENRDELLRSIREGNSIQVQCGVKRDFQTRWERRKEARHPYRSSDRESESFAEKGSSHANGYASIDIYTCGRYVQPKLAIQHLYSSLEAKYNNCRELIRGIKSSKL</sequence>
<feature type="compositionally biased region" description="Basic and acidic residues" evidence="10">
    <location>
        <begin position="43"/>
        <end position="66"/>
    </location>
</feature>
<organism evidence="11 12">
    <name type="scientific">Paenibacillus shunpengii</name>
    <dbReference type="NCBI Taxonomy" id="2054424"/>
    <lineage>
        <taxon>Bacteria</taxon>
        <taxon>Bacillati</taxon>
        <taxon>Bacillota</taxon>
        <taxon>Bacilli</taxon>
        <taxon>Bacillales</taxon>
        <taxon>Paenibacillaceae</taxon>
        <taxon>Paenibacillus</taxon>
    </lineage>
</organism>